<feature type="region of interest" description="Disordered" evidence="1">
    <location>
        <begin position="1"/>
        <end position="47"/>
    </location>
</feature>
<feature type="region of interest" description="Disordered" evidence="1">
    <location>
        <begin position="118"/>
        <end position="162"/>
    </location>
</feature>
<keyword evidence="3" id="KW-1185">Reference proteome</keyword>
<sequence length="217" mass="23137">MPSEASKAKSKSKPRLTPTAPAKSNASRTHERGAHISDHGDETTPTLPRTLPCATVIQDEPACSYYQFGNSIPNNLFMHLDVFAPAGLLTTIDALLVGSGDLQNVLHTLAHPGSHCAQSSLVRSDTRLPSTRPSPNSGEHKCKLASTAPTPTGSRRPGLRRLGKSAGLRALSSTGPWPTIAKSVCEHFSATLAMTGDQADSEPRNWYSTFGGSILRW</sequence>
<proteinExistence type="predicted"/>
<evidence type="ECO:0000313" key="3">
    <source>
        <dbReference type="Proteomes" id="UP000193411"/>
    </source>
</evidence>
<evidence type="ECO:0000313" key="2">
    <source>
        <dbReference type="EMBL" id="ORZ41074.1"/>
    </source>
</evidence>
<feature type="compositionally biased region" description="Basic and acidic residues" evidence="1">
    <location>
        <begin position="28"/>
        <end position="42"/>
    </location>
</feature>
<gene>
    <name evidence="2" type="ORF">BCR44DRAFT_1509387</name>
</gene>
<comment type="caution">
    <text evidence="2">The sequence shown here is derived from an EMBL/GenBank/DDBJ whole genome shotgun (WGS) entry which is preliminary data.</text>
</comment>
<dbReference type="EMBL" id="MCFL01000002">
    <property type="protein sequence ID" value="ORZ41074.1"/>
    <property type="molecule type" value="Genomic_DNA"/>
</dbReference>
<name>A0A1Y2I4F6_9FUNG</name>
<evidence type="ECO:0000256" key="1">
    <source>
        <dbReference type="SAM" id="MobiDB-lite"/>
    </source>
</evidence>
<dbReference type="Proteomes" id="UP000193411">
    <property type="component" value="Unassembled WGS sequence"/>
</dbReference>
<protein>
    <submittedName>
        <fullName evidence="2">Uncharacterized protein</fullName>
    </submittedName>
</protein>
<feature type="compositionally biased region" description="Polar residues" evidence="1">
    <location>
        <begin position="118"/>
        <end position="137"/>
    </location>
</feature>
<dbReference type="AlphaFoldDB" id="A0A1Y2I4F6"/>
<accession>A0A1Y2I4F6</accession>
<reference evidence="2 3" key="1">
    <citation type="submission" date="2016-07" db="EMBL/GenBank/DDBJ databases">
        <title>Pervasive Adenine N6-methylation of Active Genes in Fungi.</title>
        <authorList>
            <consortium name="DOE Joint Genome Institute"/>
            <person name="Mondo S.J."/>
            <person name="Dannebaum R.O."/>
            <person name="Kuo R.C."/>
            <person name="Labutti K."/>
            <person name="Haridas S."/>
            <person name="Kuo A."/>
            <person name="Salamov A."/>
            <person name="Ahrendt S.R."/>
            <person name="Lipzen A."/>
            <person name="Sullivan W."/>
            <person name="Andreopoulos W.B."/>
            <person name="Clum A."/>
            <person name="Lindquist E."/>
            <person name="Daum C."/>
            <person name="Ramamoorthy G.K."/>
            <person name="Gryganskyi A."/>
            <person name="Culley D."/>
            <person name="Magnuson J.K."/>
            <person name="James T.Y."/>
            <person name="O'Malley M.A."/>
            <person name="Stajich J.E."/>
            <person name="Spatafora J.W."/>
            <person name="Visel A."/>
            <person name="Grigoriev I.V."/>
        </authorList>
    </citation>
    <scope>NUCLEOTIDE SEQUENCE [LARGE SCALE GENOMIC DNA]</scope>
    <source>
        <strain evidence="2 3">PL171</strain>
    </source>
</reference>
<organism evidence="2 3">
    <name type="scientific">Catenaria anguillulae PL171</name>
    <dbReference type="NCBI Taxonomy" id="765915"/>
    <lineage>
        <taxon>Eukaryota</taxon>
        <taxon>Fungi</taxon>
        <taxon>Fungi incertae sedis</taxon>
        <taxon>Blastocladiomycota</taxon>
        <taxon>Blastocladiomycetes</taxon>
        <taxon>Blastocladiales</taxon>
        <taxon>Catenariaceae</taxon>
        <taxon>Catenaria</taxon>
    </lineage>
</organism>